<dbReference type="Gene3D" id="3.40.1190.10">
    <property type="entry name" value="Mur-like, catalytic domain"/>
    <property type="match status" value="1"/>
</dbReference>
<feature type="domain" description="Mur ligase C-terminal" evidence="4">
    <location>
        <begin position="224"/>
        <end position="351"/>
    </location>
</feature>
<accession>A0A9D2WMX6</accession>
<dbReference type="PANTHER" id="PTHR43024">
    <property type="entry name" value="UDP-N-ACETYLMURAMOYL-TRIPEPTIDE--D-ALANYL-D-ALANINE LIGASE"/>
    <property type="match status" value="1"/>
</dbReference>
<feature type="domain" description="Mur ligase central" evidence="5">
    <location>
        <begin position="14"/>
        <end position="202"/>
    </location>
</feature>
<dbReference type="InterPro" id="IPR051046">
    <property type="entry name" value="MurCDEF_CellWall_CoF430Synth"/>
</dbReference>
<dbReference type="EC" id="6.3.2.10" evidence="6"/>
<keyword evidence="7" id="KW-1185">Reference proteome</keyword>
<dbReference type="InterPro" id="IPR004101">
    <property type="entry name" value="Mur_ligase_C"/>
</dbReference>
<comment type="caution">
    <text evidence="6">The sequence shown here is derived from an EMBL/GenBank/DDBJ whole genome shotgun (WGS) entry which is preliminary data.</text>
</comment>
<dbReference type="InterPro" id="IPR013221">
    <property type="entry name" value="Mur_ligase_cen"/>
</dbReference>
<dbReference type="RefSeq" id="WP_161823247.1">
    <property type="nucleotide sequence ID" value="NZ_LSRS01000009.1"/>
</dbReference>
<evidence type="ECO:0000256" key="3">
    <source>
        <dbReference type="ARBA" id="ARBA00022840"/>
    </source>
</evidence>
<dbReference type="EMBL" id="LSRS01000009">
    <property type="protein sequence ID" value="KAF1083823.1"/>
    <property type="molecule type" value="Genomic_DNA"/>
</dbReference>
<dbReference type="SUPFAM" id="SSF53244">
    <property type="entry name" value="MurD-like peptide ligases, peptide-binding domain"/>
    <property type="match status" value="1"/>
</dbReference>
<keyword evidence="3" id="KW-0067">ATP-binding</keyword>
<dbReference type="OrthoDB" id="9801978at2"/>
<dbReference type="Gene3D" id="3.90.190.20">
    <property type="entry name" value="Mur ligase, C-terminal domain"/>
    <property type="match status" value="1"/>
</dbReference>
<dbReference type="Proteomes" id="UP000798488">
    <property type="component" value="Unassembled WGS sequence"/>
</dbReference>
<dbReference type="GO" id="GO:0005524">
    <property type="term" value="F:ATP binding"/>
    <property type="evidence" value="ECO:0007669"/>
    <property type="project" value="UniProtKB-KW"/>
</dbReference>
<dbReference type="AlphaFoldDB" id="A0A9D2WMX6"/>
<evidence type="ECO:0000256" key="2">
    <source>
        <dbReference type="ARBA" id="ARBA00022741"/>
    </source>
</evidence>
<dbReference type="Pfam" id="PF08245">
    <property type="entry name" value="Mur_ligase_M"/>
    <property type="match status" value="1"/>
</dbReference>
<sequence length="373" mass="41853">MPIDISVKRPVIAVTGSAGKTSTKTMIAAIMRTKYITFESSDYWNRTDHTEQHVKLIGPIHRVVVLEYGMAYPGVITRHCELIQPKISVITNVGLAHIGNFAGKIERIAAAKSEIIHGMDPDGVLFVNADDHNSKLLETNAFKGTLKTVGIDTQADYQAKNVNFSENGMYFELFLGEKEYSFSIPIFGRYHVYNALFAIAVADCLGFSPEEIQQGFNEMKKPRHRLDIYRHAEDITIIDDTVHAFPDAMRGAIDVLIEMAGKKKVAVLGSMPGLSDKHPEEHWKIGEYLKEKKVDYIFTYGNISKNIVIGAVAAGFPPDKARHYSRTAKQLLHQDLAKLIEPGWTILVKGASGLNMYDTVRYLNKHFNKKEKR</sequence>
<dbReference type="InterPro" id="IPR036565">
    <property type="entry name" value="Mur-like_cat_sf"/>
</dbReference>
<evidence type="ECO:0000259" key="5">
    <source>
        <dbReference type="Pfam" id="PF08245"/>
    </source>
</evidence>
<evidence type="ECO:0000259" key="4">
    <source>
        <dbReference type="Pfam" id="PF02875"/>
    </source>
</evidence>
<evidence type="ECO:0000313" key="7">
    <source>
        <dbReference type="Proteomes" id="UP000798488"/>
    </source>
</evidence>
<reference evidence="6" key="1">
    <citation type="submission" date="2016-02" db="EMBL/GenBank/DDBJ databases">
        <title>Draft Genome Sequence of Sporotomaculum syntrophicum Strain FB, a Syntrophic Benzoate Degrader.</title>
        <authorList>
            <person name="Nobu M.K."/>
            <person name="Narihiro T."/>
            <person name="Qiu Y.-L."/>
            <person name="Ohashi A."/>
            <person name="Liu W.-T."/>
            <person name="Yuji S."/>
        </authorList>
    </citation>
    <scope>NUCLEOTIDE SEQUENCE</scope>
    <source>
        <strain evidence="6">FB</strain>
    </source>
</reference>
<dbReference type="SUPFAM" id="SSF53623">
    <property type="entry name" value="MurD-like peptide ligases, catalytic domain"/>
    <property type="match status" value="1"/>
</dbReference>
<keyword evidence="2" id="KW-0547">Nucleotide-binding</keyword>
<dbReference type="InterPro" id="IPR036615">
    <property type="entry name" value="Mur_ligase_C_dom_sf"/>
</dbReference>
<evidence type="ECO:0000313" key="6">
    <source>
        <dbReference type="EMBL" id="KAF1083823.1"/>
    </source>
</evidence>
<dbReference type="GO" id="GO:0047480">
    <property type="term" value="F:UDP-N-acetylmuramoyl-tripeptide-D-alanyl-D-alanine ligase activity"/>
    <property type="evidence" value="ECO:0007669"/>
    <property type="project" value="UniProtKB-EC"/>
</dbReference>
<dbReference type="Pfam" id="PF02875">
    <property type="entry name" value="Mur_ligase_C"/>
    <property type="match status" value="1"/>
</dbReference>
<proteinExistence type="predicted"/>
<evidence type="ECO:0000256" key="1">
    <source>
        <dbReference type="ARBA" id="ARBA00022598"/>
    </source>
</evidence>
<protein>
    <submittedName>
        <fullName evidence="6">UDP-N-acetylmuramoyl-tripeptide--D-alanyl-D-alanine ligase</fullName>
        <ecNumber evidence="6">6.3.2.10</ecNumber>
    </submittedName>
</protein>
<name>A0A9D2WMX6_9FIRM</name>
<keyword evidence="1 6" id="KW-0436">Ligase</keyword>
<dbReference type="PANTHER" id="PTHR43024:SF1">
    <property type="entry name" value="UDP-N-ACETYLMURAMOYL-TRIPEPTIDE--D-ALANYL-D-ALANINE LIGASE"/>
    <property type="match status" value="1"/>
</dbReference>
<gene>
    <name evidence="6" type="primary">murF_2</name>
    <name evidence="6" type="ORF">SPSYN_02979</name>
</gene>
<organism evidence="6 7">
    <name type="scientific">Sporotomaculum syntrophicum</name>
    <dbReference type="NCBI Taxonomy" id="182264"/>
    <lineage>
        <taxon>Bacteria</taxon>
        <taxon>Bacillati</taxon>
        <taxon>Bacillota</taxon>
        <taxon>Clostridia</taxon>
        <taxon>Eubacteriales</taxon>
        <taxon>Desulfallaceae</taxon>
        <taxon>Sporotomaculum</taxon>
    </lineage>
</organism>